<accession>A0ABV7UGE6</accession>
<dbReference type="Proteomes" id="UP001595704">
    <property type="component" value="Unassembled WGS sequence"/>
</dbReference>
<organism evidence="1 2">
    <name type="scientific">Camelimonas fluminis</name>
    <dbReference type="NCBI Taxonomy" id="1576911"/>
    <lineage>
        <taxon>Bacteria</taxon>
        <taxon>Pseudomonadati</taxon>
        <taxon>Pseudomonadota</taxon>
        <taxon>Alphaproteobacteria</taxon>
        <taxon>Hyphomicrobiales</taxon>
        <taxon>Chelatococcaceae</taxon>
        <taxon>Camelimonas</taxon>
    </lineage>
</organism>
<keyword evidence="2" id="KW-1185">Reference proteome</keyword>
<dbReference type="RefSeq" id="WP_191320681.1">
    <property type="nucleotide sequence ID" value="NZ_BNCG01000022.1"/>
</dbReference>
<name>A0ABV7UGE6_9HYPH</name>
<comment type="caution">
    <text evidence="1">The sequence shown here is derived from an EMBL/GenBank/DDBJ whole genome shotgun (WGS) entry which is preliminary data.</text>
</comment>
<proteinExistence type="predicted"/>
<evidence type="ECO:0000313" key="1">
    <source>
        <dbReference type="EMBL" id="MFC3637552.1"/>
    </source>
</evidence>
<dbReference type="EMBL" id="JBHRYC010000039">
    <property type="protein sequence ID" value="MFC3637552.1"/>
    <property type="molecule type" value="Genomic_DNA"/>
</dbReference>
<evidence type="ECO:0000313" key="2">
    <source>
        <dbReference type="Proteomes" id="UP001595704"/>
    </source>
</evidence>
<sequence>MSRVAELMIAVAGVVRGATDDTGRVFDDDAVRAELDRYDLSTLLKDSARAPFARICLLRAKPVRGADGRLAQDVSLAIIVVADREGAADPEFSSADIAALRLVDACTLALMLAPNVGLGRISDVDIGDGLVAVSEQSNDQGMAIAMLEAKWRLHDAYQPSPRKVWATALDPASSQPQTVVINGVEYPVGGQP</sequence>
<reference evidence="2" key="1">
    <citation type="journal article" date="2019" name="Int. J. Syst. Evol. Microbiol.">
        <title>The Global Catalogue of Microorganisms (GCM) 10K type strain sequencing project: providing services to taxonomists for standard genome sequencing and annotation.</title>
        <authorList>
            <consortium name="The Broad Institute Genomics Platform"/>
            <consortium name="The Broad Institute Genome Sequencing Center for Infectious Disease"/>
            <person name="Wu L."/>
            <person name="Ma J."/>
        </authorList>
    </citation>
    <scope>NUCLEOTIDE SEQUENCE [LARGE SCALE GENOMIC DNA]</scope>
    <source>
        <strain evidence="2">KCTC 42282</strain>
    </source>
</reference>
<protein>
    <submittedName>
        <fullName evidence="1">Uncharacterized protein</fullName>
    </submittedName>
</protein>
<gene>
    <name evidence="1" type="ORF">ACFONL_09215</name>
</gene>